<dbReference type="STRING" id="1802115.A2756_03075"/>
<evidence type="ECO:0000313" key="2">
    <source>
        <dbReference type="Proteomes" id="UP000177785"/>
    </source>
</evidence>
<proteinExistence type="predicted"/>
<dbReference type="Proteomes" id="UP000177785">
    <property type="component" value="Unassembled WGS sequence"/>
</dbReference>
<protein>
    <submittedName>
        <fullName evidence="1">Uncharacterized protein</fullName>
    </submittedName>
</protein>
<dbReference type="EMBL" id="MHNL01000005">
    <property type="protein sequence ID" value="OGZ45865.1"/>
    <property type="molecule type" value="Genomic_DNA"/>
</dbReference>
<dbReference type="AlphaFoldDB" id="A0A1G2G6I5"/>
<gene>
    <name evidence="1" type="ORF">A2756_03075</name>
</gene>
<reference evidence="1 2" key="1">
    <citation type="journal article" date="2016" name="Nat. Commun.">
        <title>Thousands of microbial genomes shed light on interconnected biogeochemical processes in an aquifer system.</title>
        <authorList>
            <person name="Anantharaman K."/>
            <person name="Brown C.T."/>
            <person name="Hug L.A."/>
            <person name="Sharon I."/>
            <person name="Castelle C.J."/>
            <person name="Probst A.J."/>
            <person name="Thomas B.C."/>
            <person name="Singh A."/>
            <person name="Wilkins M.J."/>
            <person name="Karaoz U."/>
            <person name="Brodie E.L."/>
            <person name="Williams K.H."/>
            <person name="Hubbard S.S."/>
            <person name="Banfield J.F."/>
        </authorList>
    </citation>
    <scope>NUCLEOTIDE SEQUENCE [LARGE SCALE GENOMIC DNA]</scope>
</reference>
<comment type="caution">
    <text evidence="1">The sequence shown here is derived from an EMBL/GenBank/DDBJ whole genome shotgun (WGS) entry which is preliminary data.</text>
</comment>
<sequence length="75" mass="8680">MDCGKNEKTYRLSYLDVASELSDAIVATAAQKYLQGQVRIIRWVIEHNETRQAFDISGKCFPIHVQHLLIHYENC</sequence>
<accession>A0A1G2G6I5</accession>
<name>A0A1G2G6I5_9BACT</name>
<evidence type="ECO:0000313" key="1">
    <source>
        <dbReference type="EMBL" id="OGZ45865.1"/>
    </source>
</evidence>
<organism evidence="1 2">
    <name type="scientific">Candidatus Ryanbacteria bacterium RIFCSPHIGHO2_01_FULL_48_27</name>
    <dbReference type="NCBI Taxonomy" id="1802115"/>
    <lineage>
        <taxon>Bacteria</taxon>
        <taxon>Candidatus Ryaniibacteriota</taxon>
    </lineage>
</organism>